<dbReference type="Proteomes" id="UP000694522">
    <property type="component" value="Unplaced"/>
</dbReference>
<dbReference type="GO" id="GO:0045944">
    <property type="term" value="P:positive regulation of transcription by RNA polymerase II"/>
    <property type="evidence" value="ECO:0007669"/>
    <property type="project" value="TreeGrafter"/>
</dbReference>
<keyword evidence="3" id="KW-1185">Reference proteome</keyword>
<feature type="region of interest" description="Disordered" evidence="1">
    <location>
        <begin position="1"/>
        <end position="40"/>
    </location>
</feature>
<reference evidence="2" key="2">
    <citation type="submission" date="2025-09" db="UniProtKB">
        <authorList>
            <consortium name="Ensembl"/>
        </authorList>
    </citation>
    <scope>IDENTIFICATION</scope>
</reference>
<evidence type="ECO:0000313" key="2">
    <source>
        <dbReference type="Ensembl" id="ENSACOP00000003038.1"/>
    </source>
</evidence>
<feature type="compositionally biased region" description="Acidic residues" evidence="1">
    <location>
        <begin position="29"/>
        <end position="40"/>
    </location>
</feature>
<sequence length="197" mass="22513">MKTSSVNSRQARKRNRLMASTAEMASEAEPIELEESAGEEVVDLTCESSDPVVVDLTHNDSVVVSRQRRNLRLRSQRQSDSCVLSSDDEDETRDNDVYVTHKVSRELGPLEDETASSKYVYFMTYPNMEFCFSYAYRTKLHSCCLAYLGRLALFKLIPFLSEGTFLSHHISHGDQMTPFALKDKEPVCDRWQLCIQP</sequence>
<evidence type="ECO:0000256" key="1">
    <source>
        <dbReference type="SAM" id="MobiDB-lite"/>
    </source>
</evidence>
<feature type="compositionally biased region" description="Low complexity" evidence="1">
    <location>
        <begin position="18"/>
        <end position="28"/>
    </location>
</feature>
<dbReference type="PANTHER" id="PTHR23041:SF78">
    <property type="entry name" value="E3 UBIQUITIN-PROTEIN LIGASE RNF4"/>
    <property type="match status" value="1"/>
</dbReference>
<accession>A0A8B9F0R3</accession>
<dbReference type="Ensembl" id="ENSACOT00000003145.1">
    <property type="protein sequence ID" value="ENSACOP00000003038.1"/>
    <property type="gene ID" value="ENSACOG00000002102.1"/>
</dbReference>
<reference evidence="2" key="1">
    <citation type="submission" date="2025-08" db="UniProtKB">
        <authorList>
            <consortium name="Ensembl"/>
        </authorList>
    </citation>
    <scope>IDENTIFICATION</scope>
</reference>
<dbReference type="InterPro" id="IPR047134">
    <property type="entry name" value="RNF4"/>
</dbReference>
<evidence type="ECO:0000313" key="3">
    <source>
        <dbReference type="Proteomes" id="UP000694522"/>
    </source>
</evidence>
<dbReference type="PANTHER" id="PTHR23041">
    <property type="entry name" value="RING FINGER DOMAIN-CONTAINING"/>
    <property type="match status" value="1"/>
</dbReference>
<name>A0A8B9F0R3_9PSIT</name>
<dbReference type="AlphaFoldDB" id="A0A8B9F0R3"/>
<proteinExistence type="predicted"/>
<organism evidence="2 3">
    <name type="scientific">Amazona collaria</name>
    <name type="common">yellow-billed parrot</name>
    <dbReference type="NCBI Taxonomy" id="241587"/>
    <lineage>
        <taxon>Eukaryota</taxon>
        <taxon>Metazoa</taxon>
        <taxon>Chordata</taxon>
        <taxon>Craniata</taxon>
        <taxon>Vertebrata</taxon>
        <taxon>Euteleostomi</taxon>
        <taxon>Archelosauria</taxon>
        <taxon>Archosauria</taxon>
        <taxon>Dinosauria</taxon>
        <taxon>Saurischia</taxon>
        <taxon>Theropoda</taxon>
        <taxon>Coelurosauria</taxon>
        <taxon>Aves</taxon>
        <taxon>Neognathae</taxon>
        <taxon>Neoaves</taxon>
        <taxon>Telluraves</taxon>
        <taxon>Australaves</taxon>
        <taxon>Psittaciformes</taxon>
        <taxon>Psittacidae</taxon>
        <taxon>Amazona</taxon>
    </lineage>
</organism>
<protein>
    <submittedName>
        <fullName evidence="2">Ring finger protein 4</fullName>
    </submittedName>
</protein>
<dbReference type="GO" id="GO:0016605">
    <property type="term" value="C:PML body"/>
    <property type="evidence" value="ECO:0007669"/>
    <property type="project" value="TreeGrafter"/>
</dbReference>